<dbReference type="STRING" id="525903.Taci_1347"/>
<reference evidence="2 3" key="1">
    <citation type="journal article" date="2009" name="Stand. Genomic Sci.">
        <title>Complete genome sequence of Thermanaerovibrio acidaminovorans type strain (Su883).</title>
        <authorList>
            <person name="Chovatia M."/>
            <person name="Sikorski J."/>
            <person name="Schroder M."/>
            <person name="Lapidus A."/>
            <person name="Nolan M."/>
            <person name="Tice H."/>
            <person name="Glavina Del Rio T."/>
            <person name="Copeland A."/>
            <person name="Cheng J.F."/>
            <person name="Lucas S."/>
            <person name="Chen F."/>
            <person name="Bruce D."/>
            <person name="Goodwin L."/>
            <person name="Pitluck S."/>
            <person name="Ivanova N."/>
            <person name="Mavromatis K."/>
            <person name="Ovchinnikova G."/>
            <person name="Pati A."/>
            <person name="Chen A."/>
            <person name="Palaniappan K."/>
            <person name="Land M."/>
            <person name="Hauser L."/>
            <person name="Chang Y.J."/>
            <person name="Jeffries C.D."/>
            <person name="Chain P."/>
            <person name="Saunders E."/>
            <person name="Detter J.C."/>
            <person name="Brettin T."/>
            <person name="Rohde M."/>
            <person name="Goker M."/>
            <person name="Spring S."/>
            <person name="Bristow J."/>
            <person name="Markowitz V."/>
            <person name="Hugenholtz P."/>
            <person name="Kyrpides N.C."/>
            <person name="Klenk H.P."/>
            <person name="Eisen J.A."/>
        </authorList>
    </citation>
    <scope>NUCLEOTIDE SEQUENCE [LARGE SCALE GENOMIC DNA]</scope>
    <source>
        <strain evidence="3">ATCC 49978 / DSM 6589 / Su883</strain>
    </source>
</reference>
<dbReference type="EMBL" id="CP001818">
    <property type="protein sequence ID" value="ACZ19578.1"/>
    <property type="molecule type" value="Genomic_DNA"/>
</dbReference>
<sequence>MISRILSPMERAALMPEAAALAYSMIYHGFPPEDLERALLDAVLLHRLTGVPLDQETLREAMARWTDGPKRREDQPHELPTLSGGWGLC</sequence>
<name>D1B6D7_THEAS</name>
<evidence type="ECO:0000313" key="2">
    <source>
        <dbReference type="EMBL" id="ACZ19578.1"/>
    </source>
</evidence>
<dbReference type="EnsemblBacteria" id="ACZ19578">
    <property type="protein sequence ID" value="ACZ19578"/>
    <property type="gene ID" value="Taci_1347"/>
</dbReference>
<feature type="compositionally biased region" description="Basic and acidic residues" evidence="1">
    <location>
        <begin position="66"/>
        <end position="77"/>
    </location>
</feature>
<proteinExistence type="predicted"/>
<gene>
    <name evidence="2" type="ordered locus">Taci_1347</name>
</gene>
<dbReference type="AlphaFoldDB" id="D1B6D7"/>
<keyword evidence="3" id="KW-1185">Reference proteome</keyword>
<dbReference type="KEGG" id="tai:Taci_1347"/>
<feature type="region of interest" description="Disordered" evidence="1">
    <location>
        <begin position="66"/>
        <end position="89"/>
    </location>
</feature>
<dbReference type="Proteomes" id="UP000002030">
    <property type="component" value="Chromosome"/>
</dbReference>
<dbReference type="HOGENOM" id="CLU_2453617_0_0_0"/>
<protein>
    <submittedName>
        <fullName evidence="2">Uncharacterized protein</fullName>
    </submittedName>
</protein>
<dbReference type="OrthoDB" id="9977963at2"/>
<accession>D1B6D7</accession>
<dbReference type="RefSeq" id="WP_012870089.1">
    <property type="nucleotide sequence ID" value="NC_013522.1"/>
</dbReference>
<evidence type="ECO:0000313" key="3">
    <source>
        <dbReference type="Proteomes" id="UP000002030"/>
    </source>
</evidence>
<evidence type="ECO:0000256" key="1">
    <source>
        <dbReference type="SAM" id="MobiDB-lite"/>
    </source>
</evidence>
<organism evidence="2 3">
    <name type="scientific">Thermanaerovibrio acidaminovorans (strain ATCC 49978 / DSM 6589 / Su883)</name>
    <name type="common">Selenomonas acidaminovorans</name>
    <dbReference type="NCBI Taxonomy" id="525903"/>
    <lineage>
        <taxon>Bacteria</taxon>
        <taxon>Thermotogati</taxon>
        <taxon>Synergistota</taxon>
        <taxon>Synergistia</taxon>
        <taxon>Synergistales</taxon>
        <taxon>Synergistaceae</taxon>
        <taxon>Thermanaerovibrio</taxon>
    </lineage>
</organism>